<reference evidence="2" key="2">
    <citation type="submission" date="2020-11" db="EMBL/GenBank/DDBJ databases">
        <authorList>
            <person name="McCartney M.A."/>
            <person name="Auch B."/>
            <person name="Kono T."/>
            <person name="Mallez S."/>
            <person name="Becker A."/>
            <person name="Gohl D.M."/>
            <person name="Silverstein K.A.T."/>
            <person name="Koren S."/>
            <person name="Bechman K.B."/>
            <person name="Herman A."/>
            <person name="Abrahante J.E."/>
            <person name="Garbe J."/>
        </authorList>
    </citation>
    <scope>NUCLEOTIDE SEQUENCE</scope>
    <source>
        <strain evidence="2">Duluth1</strain>
        <tissue evidence="2">Whole animal</tissue>
    </source>
</reference>
<evidence type="ECO:0000313" key="3">
    <source>
        <dbReference type="Proteomes" id="UP000828390"/>
    </source>
</evidence>
<comment type="caution">
    <text evidence="2">The sequence shown here is derived from an EMBL/GenBank/DDBJ whole genome shotgun (WGS) entry which is preliminary data.</text>
</comment>
<evidence type="ECO:0000313" key="2">
    <source>
        <dbReference type="EMBL" id="KAH3706908.1"/>
    </source>
</evidence>
<organism evidence="2 3">
    <name type="scientific">Dreissena polymorpha</name>
    <name type="common">Zebra mussel</name>
    <name type="synonym">Mytilus polymorpha</name>
    <dbReference type="NCBI Taxonomy" id="45954"/>
    <lineage>
        <taxon>Eukaryota</taxon>
        <taxon>Metazoa</taxon>
        <taxon>Spiralia</taxon>
        <taxon>Lophotrochozoa</taxon>
        <taxon>Mollusca</taxon>
        <taxon>Bivalvia</taxon>
        <taxon>Autobranchia</taxon>
        <taxon>Heteroconchia</taxon>
        <taxon>Euheterodonta</taxon>
        <taxon>Imparidentia</taxon>
        <taxon>Neoheterodontei</taxon>
        <taxon>Myida</taxon>
        <taxon>Dreissenoidea</taxon>
        <taxon>Dreissenidae</taxon>
        <taxon>Dreissena</taxon>
    </lineage>
</organism>
<gene>
    <name evidence="2" type="ORF">DPMN_066299</name>
</gene>
<keyword evidence="3" id="KW-1185">Reference proteome</keyword>
<feature type="region of interest" description="Disordered" evidence="1">
    <location>
        <begin position="1"/>
        <end position="20"/>
    </location>
</feature>
<sequence length="89" mass="9677">MIDNLPGSDESANPFSARGDSGSFVCKTRLVNNVSLMNHSDEPRVTAISMIHCGELHIGGEESDQTISFRLKKGLQLLSEKSGKRFVPS</sequence>
<dbReference type="Proteomes" id="UP000828390">
    <property type="component" value="Unassembled WGS sequence"/>
</dbReference>
<reference evidence="2" key="1">
    <citation type="journal article" date="2019" name="bioRxiv">
        <title>The Genome of the Zebra Mussel, Dreissena polymorpha: A Resource for Invasive Species Research.</title>
        <authorList>
            <person name="McCartney M.A."/>
            <person name="Auch B."/>
            <person name="Kono T."/>
            <person name="Mallez S."/>
            <person name="Zhang Y."/>
            <person name="Obille A."/>
            <person name="Becker A."/>
            <person name="Abrahante J.E."/>
            <person name="Garbe J."/>
            <person name="Badalamenti J.P."/>
            <person name="Herman A."/>
            <person name="Mangelson H."/>
            <person name="Liachko I."/>
            <person name="Sullivan S."/>
            <person name="Sone E.D."/>
            <person name="Koren S."/>
            <person name="Silverstein K.A.T."/>
            <person name="Beckman K.B."/>
            <person name="Gohl D.M."/>
        </authorList>
    </citation>
    <scope>NUCLEOTIDE SEQUENCE</scope>
    <source>
        <strain evidence="2">Duluth1</strain>
        <tissue evidence="2">Whole animal</tissue>
    </source>
</reference>
<dbReference type="AlphaFoldDB" id="A0A9D4BUX1"/>
<name>A0A9D4BUX1_DREPO</name>
<dbReference type="EMBL" id="JAIWYP010000014">
    <property type="protein sequence ID" value="KAH3706908.1"/>
    <property type="molecule type" value="Genomic_DNA"/>
</dbReference>
<accession>A0A9D4BUX1</accession>
<proteinExistence type="predicted"/>
<protein>
    <submittedName>
        <fullName evidence="2">Uncharacterized protein</fullName>
    </submittedName>
</protein>
<evidence type="ECO:0000256" key="1">
    <source>
        <dbReference type="SAM" id="MobiDB-lite"/>
    </source>
</evidence>